<accession>A0ABV8WGR8</accession>
<reference evidence="6" key="1">
    <citation type="journal article" date="2019" name="Int. J. Syst. Evol. Microbiol.">
        <title>The Global Catalogue of Microorganisms (GCM) 10K type strain sequencing project: providing services to taxonomists for standard genome sequencing and annotation.</title>
        <authorList>
            <consortium name="The Broad Institute Genomics Platform"/>
            <consortium name="The Broad Institute Genome Sequencing Center for Infectious Disease"/>
            <person name="Wu L."/>
            <person name="Ma J."/>
        </authorList>
    </citation>
    <scope>NUCLEOTIDE SEQUENCE [LARGE SCALE GENOMIC DNA]</scope>
    <source>
        <strain evidence="6">PJ61</strain>
    </source>
</reference>
<dbReference type="EMBL" id="JBHSDQ010000001">
    <property type="protein sequence ID" value="MFC4395265.1"/>
    <property type="molecule type" value="Genomic_DNA"/>
</dbReference>
<dbReference type="NCBIfam" id="NF033788">
    <property type="entry name" value="HTH_metalloreg"/>
    <property type="match status" value="1"/>
</dbReference>
<organism evidence="5 6">
    <name type="scientific">Arthrobacter sedimenti</name>
    <dbReference type="NCBI Taxonomy" id="2694931"/>
    <lineage>
        <taxon>Bacteria</taxon>
        <taxon>Bacillati</taxon>
        <taxon>Actinomycetota</taxon>
        <taxon>Actinomycetes</taxon>
        <taxon>Micrococcales</taxon>
        <taxon>Micrococcaceae</taxon>
        <taxon>Arthrobacter</taxon>
    </lineage>
</organism>
<keyword evidence="6" id="KW-1185">Reference proteome</keyword>
<dbReference type="InterPro" id="IPR036390">
    <property type="entry name" value="WH_DNA-bd_sf"/>
</dbReference>
<evidence type="ECO:0000313" key="6">
    <source>
        <dbReference type="Proteomes" id="UP001595778"/>
    </source>
</evidence>
<dbReference type="Gene3D" id="1.10.10.10">
    <property type="entry name" value="Winged helix-like DNA-binding domain superfamily/Winged helix DNA-binding domain"/>
    <property type="match status" value="2"/>
</dbReference>
<name>A0ABV8WGR8_9MICC</name>
<sequence>MTKQVPDADGARPSMLALAEVFKAVAHPVRAQVLDLLSHGESSIPELCEGTGEKASHLSRHLAQMRSQRLIECQRSEGRLMYRLACPEVANLLAAARSVLQAQVAAAVVRTRYTPRRTFGTVAPQAAPRAAAATGPATFSDEQFAELEHTLASRAVIADACEAIAARCGCTLDEAAKLLIMTAHKSNLTLRAAAARELQDQHGPRA</sequence>
<dbReference type="RefSeq" id="WP_376976533.1">
    <property type="nucleotide sequence ID" value="NZ_JBHSDQ010000001.1"/>
</dbReference>
<gene>
    <name evidence="5" type="ORF">ACFO0G_04115</name>
</gene>
<comment type="caution">
    <text evidence="5">The sequence shown here is derived from an EMBL/GenBank/DDBJ whole genome shotgun (WGS) entry which is preliminary data.</text>
</comment>
<evidence type="ECO:0000256" key="1">
    <source>
        <dbReference type="ARBA" id="ARBA00023015"/>
    </source>
</evidence>
<dbReference type="Pfam" id="PF01022">
    <property type="entry name" value="HTH_5"/>
    <property type="match status" value="1"/>
</dbReference>
<dbReference type="SUPFAM" id="SSF46785">
    <property type="entry name" value="Winged helix' DNA-binding domain"/>
    <property type="match status" value="1"/>
</dbReference>
<feature type="domain" description="HTH arsR-type" evidence="4">
    <location>
        <begin position="10"/>
        <end position="104"/>
    </location>
</feature>
<dbReference type="InterPro" id="IPR005561">
    <property type="entry name" value="ANTAR"/>
</dbReference>
<keyword evidence="3" id="KW-0804">Transcription</keyword>
<proteinExistence type="predicted"/>
<dbReference type="InterPro" id="IPR051011">
    <property type="entry name" value="Metal_resp_trans_reg"/>
</dbReference>
<dbReference type="InterPro" id="IPR001845">
    <property type="entry name" value="HTH_ArsR_DNA-bd_dom"/>
</dbReference>
<dbReference type="PANTHER" id="PTHR43132">
    <property type="entry name" value="ARSENICAL RESISTANCE OPERON REPRESSOR ARSR-RELATED"/>
    <property type="match status" value="1"/>
</dbReference>
<evidence type="ECO:0000256" key="2">
    <source>
        <dbReference type="ARBA" id="ARBA00023125"/>
    </source>
</evidence>
<dbReference type="InterPro" id="IPR011991">
    <property type="entry name" value="ArsR-like_HTH"/>
</dbReference>
<dbReference type="InterPro" id="IPR036388">
    <property type="entry name" value="WH-like_DNA-bd_sf"/>
</dbReference>
<protein>
    <submittedName>
        <fullName evidence="5">Metalloregulator ArsR/SmtB family transcription factor</fullName>
    </submittedName>
</protein>
<dbReference type="SMART" id="SM01012">
    <property type="entry name" value="ANTAR"/>
    <property type="match status" value="1"/>
</dbReference>
<evidence type="ECO:0000259" key="4">
    <source>
        <dbReference type="PROSITE" id="PS50987"/>
    </source>
</evidence>
<dbReference type="PROSITE" id="PS50987">
    <property type="entry name" value="HTH_ARSR_2"/>
    <property type="match status" value="1"/>
</dbReference>
<keyword evidence="2" id="KW-0238">DNA-binding</keyword>
<keyword evidence="1" id="KW-0805">Transcription regulation</keyword>
<dbReference type="Proteomes" id="UP001595778">
    <property type="component" value="Unassembled WGS sequence"/>
</dbReference>
<dbReference type="SMART" id="SM00418">
    <property type="entry name" value="HTH_ARSR"/>
    <property type="match status" value="1"/>
</dbReference>
<dbReference type="PANTHER" id="PTHR43132:SF2">
    <property type="entry name" value="ARSENICAL RESISTANCE OPERON REPRESSOR ARSR-RELATED"/>
    <property type="match status" value="1"/>
</dbReference>
<dbReference type="CDD" id="cd00090">
    <property type="entry name" value="HTH_ARSR"/>
    <property type="match status" value="1"/>
</dbReference>
<evidence type="ECO:0000256" key="3">
    <source>
        <dbReference type="ARBA" id="ARBA00023163"/>
    </source>
</evidence>
<evidence type="ECO:0000313" key="5">
    <source>
        <dbReference type="EMBL" id="MFC4395265.1"/>
    </source>
</evidence>
<dbReference type="Pfam" id="PF03861">
    <property type="entry name" value="ANTAR"/>
    <property type="match status" value="1"/>
</dbReference>